<dbReference type="InterPro" id="IPR045864">
    <property type="entry name" value="aa-tRNA-synth_II/BPL/LPL"/>
</dbReference>
<dbReference type="SUPFAM" id="SSF55681">
    <property type="entry name" value="Class II aaRS and biotin synthetases"/>
    <property type="match status" value="1"/>
</dbReference>
<feature type="active site" description="Acyl-thioester intermediate" evidence="5 7">
    <location>
        <position position="181"/>
    </location>
</feature>
<dbReference type="InterPro" id="IPR020605">
    <property type="entry name" value="Octanoyltransferase_CS"/>
</dbReference>
<gene>
    <name evidence="5 11" type="primary">lipB</name>
    <name evidence="11" type="ORF">H8D96_07155</name>
</gene>
<dbReference type="UniPathway" id="UPA00538">
    <property type="reaction ID" value="UER00592"/>
</dbReference>
<proteinExistence type="inferred from homology"/>
<dbReference type="PANTHER" id="PTHR10993">
    <property type="entry name" value="OCTANOYLTRANSFERASE"/>
    <property type="match status" value="1"/>
</dbReference>
<dbReference type="InterPro" id="IPR004143">
    <property type="entry name" value="BPL_LPL_catalytic"/>
</dbReference>
<dbReference type="PIRSF" id="PIRSF016262">
    <property type="entry name" value="LPLase"/>
    <property type="match status" value="1"/>
</dbReference>
<keyword evidence="2 5" id="KW-0808">Transferase</keyword>
<name>A0A8J6NT81_9BACT</name>
<feature type="domain" description="BPL/LPL catalytic" evidence="10">
    <location>
        <begin position="38"/>
        <end position="220"/>
    </location>
</feature>
<dbReference type="PANTHER" id="PTHR10993:SF7">
    <property type="entry name" value="LIPOYLTRANSFERASE 2, MITOCHONDRIAL-RELATED"/>
    <property type="match status" value="1"/>
</dbReference>
<dbReference type="HAMAP" id="MF_00013">
    <property type="entry name" value="LipB"/>
    <property type="match status" value="1"/>
</dbReference>
<dbReference type="GO" id="GO:0033819">
    <property type="term" value="F:lipoyl(octanoyl) transferase activity"/>
    <property type="evidence" value="ECO:0007669"/>
    <property type="project" value="UniProtKB-EC"/>
</dbReference>
<reference evidence="11 12" key="1">
    <citation type="submission" date="2020-08" db="EMBL/GenBank/DDBJ databases">
        <title>Bridging the membrane lipid divide: bacteria of the FCB group superphylum have the potential to synthesize archaeal ether lipids.</title>
        <authorList>
            <person name="Villanueva L."/>
            <person name="Von Meijenfeldt F.A.B."/>
            <person name="Westbye A.B."/>
            <person name="Yadav S."/>
            <person name="Hopmans E.C."/>
            <person name="Dutilh B.E."/>
            <person name="Sinninghe Damste J.S."/>
        </authorList>
    </citation>
    <scope>NUCLEOTIDE SEQUENCE [LARGE SCALE GENOMIC DNA]</scope>
    <source>
        <strain evidence="11">NIOZ-UU17</strain>
    </source>
</reference>
<comment type="catalytic activity">
    <reaction evidence="5 6">
        <text>octanoyl-[ACP] + L-lysyl-[protein] = N(6)-octanoyl-L-lysyl-[protein] + holo-[ACP] + H(+)</text>
        <dbReference type="Rhea" id="RHEA:17665"/>
        <dbReference type="Rhea" id="RHEA-COMP:9636"/>
        <dbReference type="Rhea" id="RHEA-COMP:9685"/>
        <dbReference type="Rhea" id="RHEA-COMP:9752"/>
        <dbReference type="Rhea" id="RHEA-COMP:9928"/>
        <dbReference type="ChEBI" id="CHEBI:15378"/>
        <dbReference type="ChEBI" id="CHEBI:29969"/>
        <dbReference type="ChEBI" id="CHEBI:64479"/>
        <dbReference type="ChEBI" id="CHEBI:78463"/>
        <dbReference type="ChEBI" id="CHEBI:78809"/>
        <dbReference type="EC" id="2.3.1.181"/>
    </reaction>
</comment>
<dbReference type="NCBIfam" id="NF010925">
    <property type="entry name" value="PRK14345.1"/>
    <property type="match status" value="1"/>
</dbReference>
<dbReference type="AlphaFoldDB" id="A0A8J6NT81"/>
<feature type="binding site" evidence="5 8">
    <location>
        <begin position="150"/>
        <end position="152"/>
    </location>
    <ligand>
        <name>substrate</name>
    </ligand>
</feature>
<sequence length="244" mass="27087">MMTDTAGNKWFCAELPVVDYLQILELQRQLVDARRNEIINRDIVLLLEHPPVFTMGRRGGLVNLKVSRTFLEKLNIAIIQTDRGGNITFHGPGQLVVYPIIDLQAAGMQVSDYVASLEEIMLRVLAGWGIPADSNPANRGIWIGNSKIGSIGIAVRQGVCYHGFALNVNLALNPFGWIHPCGFKDIGVTSMQRELSHNVSINQVRGAIKRTLESYFGVKLISTTLPELKFFINRPSLERPPALV</sequence>
<comment type="caution">
    <text evidence="11">The sequence shown here is derived from an EMBL/GenBank/DDBJ whole genome shotgun (WGS) entry which is preliminary data.</text>
</comment>
<dbReference type="PROSITE" id="PS01313">
    <property type="entry name" value="LIPB"/>
    <property type="match status" value="1"/>
</dbReference>
<comment type="function">
    <text evidence="4 5 6">Catalyzes the transfer of endogenously produced octanoic acid from octanoyl-acyl-carrier-protein onto the lipoyl domains of lipoate-dependent enzymes. Lipoyl-ACP can also act as a substrate although octanoyl-ACP is likely to be the physiological substrate.</text>
</comment>
<feature type="site" description="Lowers pKa of active site Cys" evidence="5 9">
    <location>
        <position position="147"/>
    </location>
</feature>
<feature type="binding site" evidence="5 8">
    <location>
        <begin position="83"/>
        <end position="90"/>
    </location>
    <ligand>
        <name>substrate</name>
    </ligand>
</feature>
<dbReference type="CDD" id="cd16444">
    <property type="entry name" value="LipB"/>
    <property type="match status" value="1"/>
</dbReference>
<accession>A0A8J6NT81</accession>
<evidence type="ECO:0000256" key="2">
    <source>
        <dbReference type="ARBA" id="ARBA00022679"/>
    </source>
</evidence>
<dbReference type="Pfam" id="PF21948">
    <property type="entry name" value="LplA-B_cat"/>
    <property type="match status" value="1"/>
</dbReference>
<evidence type="ECO:0000256" key="9">
    <source>
        <dbReference type="PIRSR" id="PIRSR016262-3"/>
    </source>
</evidence>
<organism evidence="11 12">
    <name type="scientific">Candidatus Desulfatibia vada</name>
    <dbReference type="NCBI Taxonomy" id="2841696"/>
    <lineage>
        <taxon>Bacteria</taxon>
        <taxon>Pseudomonadati</taxon>
        <taxon>Thermodesulfobacteriota</taxon>
        <taxon>Desulfobacteria</taxon>
        <taxon>Desulfobacterales</taxon>
        <taxon>Desulfobacterales incertae sedis</taxon>
        <taxon>Candidatus Desulfatibia</taxon>
    </lineage>
</organism>
<comment type="subcellular location">
    <subcellularLocation>
        <location evidence="5">Cytoplasm</location>
    </subcellularLocation>
</comment>
<evidence type="ECO:0000256" key="7">
    <source>
        <dbReference type="PIRSR" id="PIRSR016262-1"/>
    </source>
</evidence>
<dbReference type="Gene3D" id="3.30.930.10">
    <property type="entry name" value="Bira Bifunctional Protein, Domain 2"/>
    <property type="match status" value="1"/>
</dbReference>
<feature type="binding site" evidence="5 8">
    <location>
        <begin position="163"/>
        <end position="165"/>
    </location>
    <ligand>
        <name>substrate</name>
    </ligand>
</feature>
<evidence type="ECO:0000259" key="10">
    <source>
        <dbReference type="PROSITE" id="PS51733"/>
    </source>
</evidence>
<evidence type="ECO:0000256" key="5">
    <source>
        <dbReference type="HAMAP-Rule" id="MF_00013"/>
    </source>
</evidence>
<comment type="miscellaneous">
    <text evidence="5">In the reaction, the free carboxyl group of octanoic acid is attached via an amide linkage to the epsilon-amino group of a specific lysine residue of lipoyl domains of lipoate-dependent enzymes.</text>
</comment>
<comment type="pathway">
    <text evidence="1 5 6">Protein modification; protein lipoylation via endogenous pathway; protein N(6)-(lipoyl)lysine from octanoyl-[acyl-carrier-protein]: step 1/2.</text>
</comment>
<keyword evidence="5" id="KW-0963">Cytoplasm</keyword>
<dbReference type="GO" id="GO:0005737">
    <property type="term" value="C:cytoplasm"/>
    <property type="evidence" value="ECO:0007669"/>
    <property type="project" value="UniProtKB-SubCell"/>
</dbReference>
<dbReference type="EC" id="2.3.1.181" evidence="5 6"/>
<dbReference type="InterPro" id="IPR000544">
    <property type="entry name" value="Octanoyltransferase"/>
</dbReference>
<evidence type="ECO:0000256" key="6">
    <source>
        <dbReference type="PIRNR" id="PIRNR016262"/>
    </source>
</evidence>
<comment type="similarity">
    <text evidence="5 6">Belongs to the LipB family.</text>
</comment>
<evidence type="ECO:0000256" key="3">
    <source>
        <dbReference type="ARBA" id="ARBA00023315"/>
    </source>
</evidence>
<dbReference type="NCBIfam" id="TIGR00214">
    <property type="entry name" value="lipB"/>
    <property type="match status" value="1"/>
</dbReference>
<evidence type="ECO:0000313" key="12">
    <source>
        <dbReference type="Proteomes" id="UP000605201"/>
    </source>
</evidence>
<dbReference type="GO" id="GO:0009249">
    <property type="term" value="P:protein lipoylation"/>
    <property type="evidence" value="ECO:0007669"/>
    <property type="project" value="InterPro"/>
</dbReference>
<dbReference type="PROSITE" id="PS51733">
    <property type="entry name" value="BPL_LPL_CATALYTIC"/>
    <property type="match status" value="1"/>
</dbReference>
<evidence type="ECO:0000256" key="8">
    <source>
        <dbReference type="PIRSR" id="PIRSR016262-2"/>
    </source>
</evidence>
<evidence type="ECO:0000256" key="1">
    <source>
        <dbReference type="ARBA" id="ARBA00004821"/>
    </source>
</evidence>
<evidence type="ECO:0000256" key="4">
    <source>
        <dbReference type="ARBA" id="ARBA00024732"/>
    </source>
</evidence>
<evidence type="ECO:0000313" key="11">
    <source>
        <dbReference type="EMBL" id="MBC8431683.1"/>
    </source>
</evidence>
<keyword evidence="3 5" id="KW-0012">Acyltransferase</keyword>
<dbReference type="EMBL" id="JACNIG010000164">
    <property type="protein sequence ID" value="MBC8431683.1"/>
    <property type="molecule type" value="Genomic_DNA"/>
</dbReference>
<dbReference type="Proteomes" id="UP000605201">
    <property type="component" value="Unassembled WGS sequence"/>
</dbReference>
<protein>
    <recommendedName>
        <fullName evidence="5 6">Octanoyltransferase</fullName>
        <ecNumber evidence="5 6">2.3.1.181</ecNumber>
    </recommendedName>
    <alternativeName>
        <fullName evidence="5">Lipoate-protein ligase B</fullName>
    </alternativeName>
    <alternativeName>
        <fullName evidence="5">Lipoyl/octanoyl transferase</fullName>
    </alternativeName>
    <alternativeName>
        <fullName evidence="5">Octanoyl-[acyl-carrier-protein]-protein N-octanoyltransferase</fullName>
    </alternativeName>
</protein>